<keyword evidence="3" id="KW-1185">Reference proteome</keyword>
<feature type="region of interest" description="Disordered" evidence="1">
    <location>
        <begin position="58"/>
        <end position="95"/>
    </location>
</feature>
<evidence type="ECO:0000256" key="1">
    <source>
        <dbReference type="SAM" id="MobiDB-lite"/>
    </source>
</evidence>
<reference evidence="2" key="1">
    <citation type="submission" date="2022-01" db="EMBL/GenBank/DDBJ databases">
        <authorList>
            <person name="King R."/>
        </authorList>
    </citation>
    <scope>NUCLEOTIDE SEQUENCE</scope>
</reference>
<protein>
    <submittedName>
        <fullName evidence="2">Uncharacterized protein</fullName>
    </submittedName>
</protein>
<dbReference type="AlphaFoldDB" id="A0A9P0HHQ5"/>
<proteinExistence type="predicted"/>
<organism evidence="2 3">
    <name type="scientific">Nezara viridula</name>
    <name type="common">Southern green stink bug</name>
    <name type="synonym">Cimex viridulus</name>
    <dbReference type="NCBI Taxonomy" id="85310"/>
    <lineage>
        <taxon>Eukaryota</taxon>
        <taxon>Metazoa</taxon>
        <taxon>Ecdysozoa</taxon>
        <taxon>Arthropoda</taxon>
        <taxon>Hexapoda</taxon>
        <taxon>Insecta</taxon>
        <taxon>Pterygota</taxon>
        <taxon>Neoptera</taxon>
        <taxon>Paraneoptera</taxon>
        <taxon>Hemiptera</taxon>
        <taxon>Heteroptera</taxon>
        <taxon>Panheteroptera</taxon>
        <taxon>Pentatomomorpha</taxon>
        <taxon>Pentatomoidea</taxon>
        <taxon>Pentatomidae</taxon>
        <taxon>Pentatominae</taxon>
        <taxon>Nezara</taxon>
    </lineage>
</organism>
<feature type="compositionally biased region" description="Pro residues" evidence="1">
    <location>
        <begin position="71"/>
        <end position="83"/>
    </location>
</feature>
<name>A0A9P0HHQ5_NEZVI</name>
<evidence type="ECO:0000313" key="3">
    <source>
        <dbReference type="Proteomes" id="UP001152798"/>
    </source>
</evidence>
<evidence type="ECO:0000313" key="2">
    <source>
        <dbReference type="EMBL" id="CAH1401751.1"/>
    </source>
</evidence>
<dbReference type="Proteomes" id="UP001152798">
    <property type="component" value="Chromosome 5"/>
</dbReference>
<dbReference type="EMBL" id="OV725081">
    <property type="protein sequence ID" value="CAH1401751.1"/>
    <property type="molecule type" value="Genomic_DNA"/>
</dbReference>
<gene>
    <name evidence="2" type="ORF">NEZAVI_LOCUS10705</name>
</gene>
<accession>A0A9P0HHQ5</accession>
<sequence length="95" mass="10355">MQRPRFNTDILPTRPLLNPIAPVMGCQETYPQIVIYPRLLLKFEQAGLELEGALSMRKGAVSTRGSDPRTGSPPPPPPITDPPPPRDEPPPPGPI</sequence>